<keyword evidence="5" id="KW-0812">Transmembrane</keyword>
<accession>A0A380CFS0</accession>
<keyword evidence="9" id="KW-0732">Signal</keyword>
<evidence type="ECO:0000256" key="7">
    <source>
        <dbReference type="ARBA" id="ARBA00023237"/>
    </source>
</evidence>
<comment type="subcellular location">
    <subcellularLocation>
        <location evidence="1">Cell outer membrane</location>
    </subcellularLocation>
</comment>
<dbReference type="AlphaFoldDB" id="A0A380CFS0"/>
<dbReference type="InterPro" id="IPR051906">
    <property type="entry name" value="TolC-like"/>
</dbReference>
<dbReference type="Proteomes" id="UP000254893">
    <property type="component" value="Unassembled WGS sequence"/>
</dbReference>
<keyword evidence="8" id="KW-0175">Coiled coil</keyword>
<evidence type="ECO:0000256" key="9">
    <source>
        <dbReference type="SAM" id="SignalP"/>
    </source>
</evidence>
<keyword evidence="4" id="KW-1134">Transmembrane beta strand</keyword>
<dbReference type="SUPFAM" id="SSF56954">
    <property type="entry name" value="Outer membrane efflux proteins (OEP)"/>
    <property type="match status" value="1"/>
</dbReference>
<protein>
    <submittedName>
        <fullName evidence="10">Type I secretion outer membrane protein, TolC family</fullName>
    </submittedName>
</protein>
<keyword evidence="6" id="KW-0472">Membrane</keyword>
<comment type="similarity">
    <text evidence="2">Belongs to the outer membrane factor (OMF) (TC 1.B.17) family.</text>
</comment>
<evidence type="ECO:0000256" key="2">
    <source>
        <dbReference type="ARBA" id="ARBA00007613"/>
    </source>
</evidence>
<name>A0A380CFS0_SPHSI</name>
<keyword evidence="3" id="KW-0813">Transport</keyword>
<keyword evidence="7" id="KW-0998">Cell outer membrane</keyword>
<organism evidence="10 11">
    <name type="scientific">Sphingobacterium spiritivorum</name>
    <name type="common">Flavobacterium spiritivorum</name>
    <dbReference type="NCBI Taxonomy" id="258"/>
    <lineage>
        <taxon>Bacteria</taxon>
        <taxon>Pseudomonadati</taxon>
        <taxon>Bacteroidota</taxon>
        <taxon>Sphingobacteriia</taxon>
        <taxon>Sphingobacteriales</taxon>
        <taxon>Sphingobacteriaceae</taxon>
        <taxon>Sphingobacterium</taxon>
    </lineage>
</organism>
<proteinExistence type="inferred from homology"/>
<dbReference type="Gene3D" id="1.20.1600.10">
    <property type="entry name" value="Outer membrane efflux proteins (OEP)"/>
    <property type="match status" value="1"/>
</dbReference>
<feature type="signal peptide" evidence="9">
    <location>
        <begin position="1"/>
        <end position="20"/>
    </location>
</feature>
<dbReference type="GO" id="GO:0009279">
    <property type="term" value="C:cell outer membrane"/>
    <property type="evidence" value="ECO:0007669"/>
    <property type="project" value="UniProtKB-SubCell"/>
</dbReference>
<evidence type="ECO:0000256" key="6">
    <source>
        <dbReference type="ARBA" id="ARBA00023136"/>
    </source>
</evidence>
<dbReference type="PANTHER" id="PTHR30026:SF20">
    <property type="entry name" value="OUTER MEMBRANE PROTEIN TOLC"/>
    <property type="match status" value="1"/>
</dbReference>
<dbReference type="InterPro" id="IPR003423">
    <property type="entry name" value="OMP_efflux"/>
</dbReference>
<dbReference type="RefSeq" id="WP_115170642.1">
    <property type="nucleotide sequence ID" value="NZ_UGYW01000002.1"/>
</dbReference>
<evidence type="ECO:0000256" key="4">
    <source>
        <dbReference type="ARBA" id="ARBA00022452"/>
    </source>
</evidence>
<evidence type="ECO:0000313" key="10">
    <source>
        <dbReference type="EMBL" id="SUJ19749.1"/>
    </source>
</evidence>
<sequence length="460" mass="51671">MIKITTTTLFLIFALSAAHAQHIVDEQLKDPIRSAIRTNRELAGKDMENQKTKIEGDMVGNKLLPSVSAAGFYSYFNSGGKLDLPAVPIGNTPISLFEGAQDFRLQGQVGLVGVTATQVIFSGLQISNGQKALREKLQAQNYLLEADKETIAKEIISTFDQLMLLKEVEKLIIDSEKRLNKEHLKVVKAIENGMAIPYDRDKIKLAMLELEAKKVELEGSKELLLQKLEQDTHLPADQLQHINYELKGIVINKEENSIENRYELKALDASQRAYEYVYKKEKGSGLPQVFAFGSASYSNVFKSKLTLQDVSLLGDVHLRSDQLQLFPTFIVGVGAKWEIFKGGEHKNKLKQAKLDLDINQNKKDDISEKLGLLLKKNKVEYNTANQKLKVNDQQVQVAKNNLNLSSKQYQEGLIDVTELLASENDYYKSSLGYYSQILQQRKSALEVLHTTGDLLNSILK</sequence>
<evidence type="ECO:0000256" key="8">
    <source>
        <dbReference type="SAM" id="Coils"/>
    </source>
</evidence>
<dbReference type="PANTHER" id="PTHR30026">
    <property type="entry name" value="OUTER MEMBRANE PROTEIN TOLC"/>
    <property type="match status" value="1"/>
</dbReference>
<reference evidence="10 11" key="1">
    <citation type="submission" date="2018-06" db="EMBL/GenBank/DDBJ databases">
        <authorList>
            <consortium name="Pathogen Informatics"/>
            <person name="Doyle S."/>
        </authorList>
    </citation>
    <scope>NUCLEOTIDE SEQUENCE [LARGE SCALE GENOMIC DNA]</scope>
    <source>
        <strain evidence="10 11">NCTC11388</strain>
    </source>
</reference>
<dbReference type="GO" id="GO:0015562">
    <property type="term" value="F:efflux transmembrane transporter activity"/>
    <property type="evidence" value="ECO:0007669"/>
    <property type="project" value="InterPro"/>
</dbReference>
<dbReference type="Pfam" id="PF02321">
    <property type="entry name" value="OEP"/>
    <property type="match status" value="1"/>
</dbReference>
<evidence type="ECO:0000256" key="1">
    <source>
        <dbReference type="ARBA" id="ARBA00004442"/>
    </source>
</evidence>
<feature type="coiled-coil region" evidence="8">
    <location>
        <begin position="198"/>
        <end position="227"/>
    </location>
</feature>
<evidence type="ECO:0000256" key="3">
    <source>
        <dbReference type="ARBA" id="ARBA00022448"/>
    </source>
</evidence>
<feature type="chain" id="PRO_5016912876" evidence="9">
    <location>
        <begin position="21"/>
        <end position="460"/>
    </location>
</feature>
<gene>
    <name evidence="10" type="ORF">NCTC11388_02911</name>
</gene>
<dbReference type="GO" id="GO:1990281">
    <property type="term" value="C:efflux pump complex"/>
    <property type="evidence" value="ECO:0007669"/>
    <property type="project" value="TreeGrafter"/>
</dbReference>
<dbReference type="EMBL" id="UGYW01000002">
    <property type="protein sequence ID" value="SUJ19749.1"/>
    <property type="molecule type" value="Genomic_DNA"/>
</dbReference>
<evidence type="ECO:0000256" key="5">
    <source>
        <dbReference type="ARBA" id="ARBA00022692"/>
    </source>
</evidence>
<dbReference type="GO" id="GO:0015288">
    <property type="term" value="F:porin activity"/>
    <property type="evidence" value="ECO:0007669"/>
    <property type="project" value="TreeGrafter"/>
</dbReference>
<evidence type="ECO:0000313" key="11">
    <source>
        <dbReference type="Proteomes" id="UP000254893"/>
    </source>
</evidence>